<keyword evidence="3 6" id="KW-0547">Nucleotide-binding</keyword>
<keyword evidence="5 6" id="KW-0067">ATP-binding</keyword>
<keyword evidence="8" id="KW-0812">Transmembrane</keyword>
<accession>A0A8J3N4V9</accession>
<feature type="region of interest" description="Disordered" evidence="7">
    <location>
        <begin position="378"/>
        <end position="472"/>
    </location>
</feature>
<keyword evidence="11" id="KW-1185">Reference proteome</keyword>
<evidence type="ECO:0000256" key="2">
    <source>
        <dbReference type="ARBA" id="ARBA00022679"/>
    </source>
</evidence>
<name>A0A8J3N4V9_9CHLR</name>
<dbReference type="InterPro" id="IPR030616">
    <property type="entry name" value="Aur-like"/>
</dbReference>
<protein>
    <recommendedName>
        <fullName evidence="9">Protein kinase domain-containing protein</fullName>
    </recommendedName>
</protein>
<dbReference type="EMBL" id="BNJK01000001">
    <property type="protein sequence ID" value="GHO94472.1"/>
    <property type="molecule type" value="Genomic_DNA"/>
</dbReference>
<dbReference type="InterPro" id="IPR008271">
    <property type="entry name" value="Ser/Thr_kinase_AS"/>
</dbReference>
<sequence length="572" mass="61081">MKTRIGERFGNYQLLRVLGQGSFADVYLGEHIHLKSFAAIKILYTRLTSELQENFLTEAKILAQLSHPNIIRILDFGTEEGVPYLTMEYAPHGSLRQRHPRNSILPLPTVVAYVKQIADGLQYAHEKKMVHRDLKPDNILVGQREELLISDFGVALIAQTTHSSHNAEENFAGTATYMAPEQLRGRPQFASDQYALGIMAYEWLCGTRPFQGTIIELYSQHQSVPPTPLSQHSPTLPPAVEQVVLKALEKEPDQRFPDVNAFATALEQAYLLTQTEDGAQPTLLPSSSAISVVNGPTTPLPIVPPLQAPPPPPLQAPPPPPSASMQTDSVGPFSLASQTRTVSSMPRKMIPLVGLVLLLILGALLATTLYNANNSKQKQANITPSPTISLHSTPTNAPIPTISSTPGTPTGTTTPTLADTIDVSPTTNSGVSTPAPTPTPAPSPTPTDVATPTPTPTPKPSPTPIPCSASATTSTPVYQGNSYAYSNGGTFRTASGHCNGRAYFAFSSAPAVTNTQVRLCTASGTCGSWVKYTAVGSKLTIMTGLAAGTSFHLQFQGYGATASYKVSGTLYY</sequence>
<feature type="compositionally biased region" description="Polar residues" evidence="7">
    <location>
        <begin position="378"/>
        <end position="396"/>
    </location>
</feature>
<keyword evidence="8" id="KW-0472">Membrane</keyword>
<dbReference type="PROSITE" id="PS00108">
    <property type="entry name" value="PROTEIN_KINASE_ST"/>
    <property type="match status" value="1"/>
</dbReference>
<evidence type="ECO:0000256" key="7">
    <source>
        <dbReference type="SAM" id="MobiDB-lite"/>
    </source>
</evidence>
<dbReference type="PROSITE" id="PS00107">
    <property type="entry name" value="PROTEIN_KINASE_ATP"/>
    <property type="match status" value="1"/>
</dbReference>
<evidence type="ECO:0000259" key="9">
    <source>
        <dbReference type="PROSITE" id="PS50011"/>
    </source>
</evidence>
<feature type="compositionally biased region" description="Pro residues" evidence="7">
    <location>
        <begin position="435"/>
        <end position="445"/>
    </location>
</feature>
<dbReference type="Gene3D" id="1.10.510.10">
    <property type="entry name" value="Transferase(Phosphotransferase) domain 1"/>
    <property type="match status" value="1"/>
</dbReference>
<proteinExistence type="predicted"/>
<reference evidence="10" key="1">
    <citation type="submission" date="2020-10" db="EMBL/GenBank/DDBJ databases">
        <title>Taxonomic study of unclassified bacteria belonging to the class Ktedonobacteria.</title>
        <authorList>
            <person name="Yabe S."/>
            <person name="Wang C.M."/>
            <person name="Zheng Y."/>
            <person name="Sakai Y."/>
            <person name="Cavaletti L."/>
            <person name="Monciardini P."/>
            <person name="Donadio S."/>
        </authorList>
    </citation>
    <scope>NUCLEOTIDE SEQUENCE</scope>
    <source>
        <strain evidence="10">ID150040</strain>
    </source>
</reference>
<evidence type="ECO:0000313" key="10">
    <source>
        <dbReference type="EMBL" id="GHO94472.1"/>
    </source>
</evidence>
<dbReference type="InterPro" id="IPR017441">
    <property type="entry name" value="Protein_kinase_ATP_BS"/>
</dbReference>
<keyword evidence="1" id="KW-0723">Serine/threonine-protein kinase</keyword>
<gene>
    <name evidence="10" type="ORF">KSF_045200</name>
</gene>
<feature type="compositionally biased region" description="Pro residues" evidence="7">
    <location>
        <begin position="301"/>
        <end position="322"/>
    </location>
</feature>
<dbReference type="Gene3D" id="3.30.200.20">
    <property type="entry name" value="Phosphorylase Kinase, domain 1"/>
    <property type="match status" value="1"/>
</dbReference>
<evidence type="ECO:0000313" key="11">
    <source>
        <dbReference type="Proteomes" id="UP000597444"/>
    </source>
</evidence>
<dbReference type="SMART" id="SM00220">
    <property type="entry name" value="S_TKc"/>
    <property type="match status" value="1"/>
</dbReference>
<dbReference type="AlphaFoldDB" id="A0A8J3N4V9"/>
<evidence type="ECO:0000256" key="4">
    <source>
        <dbReference type="ARBA" id="ARBA00022777"/>
    </source>
</evidence>
<keyword evidence="8" id="KW-1133">Transmembrane helix</keyword>
<organism evidence="10 11">
    <name type="scientific">Reticulibacter mediterranei</name>
    <dbReference type="NCBI Taxonomy" id="2778369"/>
    <lineage>
        <taxon>Bacteria</taxon>
        <taxon>Bacillati</taxon>
        <taxon>Chloroflexota</taxon>
        <taxon>Ktedonobacteria</taxon>
        <taxon>Ktedonobacterales</taxon>
        <taxon>Reticulibacteraceae</taxon>
        <taxon>Reticulibacter</taxon>
    </lineage>
</organism>
<evidence type="ECO:0000256" key="3">
    <source>
        <dbReference type="ARBA" id="ARBA00022741"/>
    </source>
</evidence>
<dbReference type="Proteomes" id="UP000597444">
    <property type="component" value="Unassembled WGS sequence"/>
</dbReference>
<dbReference type="InterPro" id="IPR000719">
    <property type="entry name" value="Prot_kinase_dom"/>
</dbReference>
<dbReference type="PROSITE" id="PS50011">
    <property type="entry name" value="PROTEIN_KINASE_DOM"/>
    <property type="match status" value="1"/>
</dbReference>
<evidence type="ECO:0000256" key="6">
    <source>
        <dbReference type="PROSITE-ProRule" id="PRU10141"/>
    </source>
</evidence>
<dbReference type="CDD" id="cd14014">
    <property type="entry name" value="STKc_PknB_like"/>
    <property type="match status" value="1"/>
</dbReference>
<comment type="caution">
    <text evidence="10">The sequence shown here is derived from an EMBL/GenBank/DDBJ whole genome shotgun (WGS) entry which is preliminary data.</text>
</comment>
<dbReference type="GO" id="GO:0005524">
    <property type="term" value="F:ATP binding"/>
    <property type="evidence" value="ECO:0007669"/>
    <property type="project" value="UniProtKB-UniRule"/>
</dbReference>
<feature type="region of interest" description="Disordered" evidence="7">
    <location>
        <begin position="301"/>
        <end position="328"/>
    </location>
</feature>
<keyword evidence="4" id="KW-0418">Kinase</keyword>
<evidence type="ECO:0000256" key="8">
    <source>
        <dbReference type="SAM" id="Phobius"/>
    </source>
</evidence>
<feature type="binding site" evidence="6">
    <location>
        <position position="41"/>
    </location>
    <ligand>
        <name>ATP</name>
        <dbReference type="ChEBI" id="CHEBI:30616"/>
    </ligand>
</feature>
<keyword evidence="2" id="KW-0808">Transferase</keyword>
<feature type="domain" description="Protein kinase" evidence="9">
    <location>
        <begin position="12"/>
        <end position="271"/>
    </location>
</feature>
<dbReference type="InterPro" id="IPR011009">
    <property type="entry name" value="Kinase-like_dom_sf"/>
</dbReference>
<feature type="transmembrane region" description="Helical" evidence="8">
    <location>
        <begin position="349"/>
        <end position="370"/>
    </location>
</feature>
<dbReference type="Pfam" id="PF00069">
    <property type="entry name" value="Pkinase"/>
    <property type="match status" value="1"/>
</dbReference>
<dbReference type="RefSeq" id="WP_220205208.1">
    <property type="nucleotide sequence ID" value="NZ_BNJK01000001.1"/>
</dbReference>
<evidence type="ECO:0000256" key="5">
    <source>
        <dbReference type="ARBA" id="ARBA00022840"/>
    </source>
</evidence>
<evidence type="ECO:0000256" key="1">
    <source>
        <dbReference type="ARBA" id="ARBA00022527"/>
    </source>
</evidence>
<feature type="compositionally biased region" description="Pro residues" evidence="7">
    <location>
        <begin position="453"/>
        <end position="465"/>
    </location>
</feature>
<feature type="compositionally biased region" description="Low complexity" evidence="7">
    <location>
        <begin position="398"/>
        <end position="416"/>
    </location>
</feature>
<dbReference type="GO" id="GO:0004674">
    <property type="term" value="F:protein serine/threonine kinase activity"/>
    <property type="evidence" value="ECO:0007669"/>
    <property type="project" value="UniProtKB-KW"/>
</dbReference>
<dbReference type="PANTHER" id="PTHR24350">
    <property type="entry name" value="SERINE/THREONINE-PROTEIN KINASE IAL-RELATED"/>
    <property type="match status" value="1"/>
</dbReference>
<dbReference type="SUPFAM" id="SSF56112">
    <property type="entry name" value="Protein kinase-like (PK-like)"/>
    <property type="match status" value="1"/>
</dbReference>